<keyword evidence="2" id="KW-1185">Reference proteome</keyword>
<accession>A0A0V1GF01</accession>
<evidence type="ECO:0000313" key="1">
    <source>
        <dbReference type="EMBL" id="KRY96833.1"/>
    </source>
</evidence>
<name>A0A0V1GF01_9BILA</name>
<dbReference type="OrthoDB" id="5939701at2759"/>
<comment type="caution">
    <text evidence="1">The sequence shown here is derived from an EMBL/GenBank/DDBJ whole genome shotgun (WGS) entry which is preliminary data.</text>
</comment>
<dbReference type="EMBL" id="JYDP01002491">
    <property type="protein sequence ID" value="KRY96833.1"/>
    <property type="molecule type" value="Genomic_DNA"/>
</dbReference>
<protein>
    <submittedName>
        <fullName evidence="1">Uncharacterized protein</fullName>
    </submittedName>
</protein>
<dbReference type="AlphaFoldDB" id="A0A0V1GF01"/>
<proteinExistence type="predicted"/>
<gene>
    <name evidence="1" type="ORF">T11_16380</name>
</gene>
<reference evidence="1 2" key="1">
    <citation type="submission" date="2015-01" db="EMBL/GenBank/DDBJ databases">
        <title>Evolution of Trichinella species and genotypes.</title>
        <authorList>
            <person name="Korhonen P.K."/>
            <person name="Edoardo P."/>
            <person name="Giuseppe L.R."/>
            <person name="Gasser R.B."/>
        </authorList>
    </citation>
    <scope>NUCLEOTIDE SEQUENCE [LARGE SCALE GENOMIC DNA]</scope>
    <source>
        <strain evidence="1">ISS1029</strain>
    </source>
</reference>
<evidence type="ECO:0000313" key="2">
    <source>
        <dbReference type="Proteomes" id="UP000055024"/>
    </source>
</evidence>
<sequence length="49" mass="5600">MSGNSKDKSCFHLSNTINYFSEDFNFYHSSHCSVLFICTQQTNNSASEQ</sequence>
<dbReference type="Proteomes" id="UP000055024">
    <property type="component" value="Unassembled WGS sequence"/>
</dbReference>
<organism evidence="1 2">
    <name type="scientific">Trichinella zimbabwensis</name>
    <dbReference type="NCBI Taxonomy" id="268475"/>
    <lineage>
        <taxon>Eukaryota</taxon>
        <taxon>Metazoa</taxon>
        <taxon>Ecdysozoa</taxon>
        <taxon>Nematoda</taxon>
        <taxon>Enoplea</taxon>
        <taxon>Dorylaimia</taxon>
        <taxon>Trichinellida</taxon>
        <taxon>Trichinellidae</taxon>
        <taxon>Trichinella</taxon>
    </lineage>
</organism>